<evidence type="ECO:0000313" key="4">
    <source>
        <dbReference type="EMBL" id="KAJ3250270.1"/>
    </source>
</evidence>
<reference evidence="4" key="1">
    <citation type="submission" date="2020-05" db="EMBL/GenBank/DDBJ databases">
        <title>Phylogenomic resolution of chytrid fungi.</title>
        <authorList>
            <person name="Stajich J.E."/>
            <person name="Amses K."/>
            <person name="Simmons R."/>
            <person name="Seto K."/>
            <person name="Myers J."/>
            <person name="Bonds A."/>
            <person name="Quandt C.A."/>
            <person name="Barry K."/>
            <person name="Liu P."/>
            <person name="Grigoriev I."/>
            <person name="Longcore J.E."/>
            <person name="James T.Y."/>
        </authorList>
    </citation>
    <scope>NUCLEOTIDE SEQUENCE</scope>
    <source>
        <strain evidence="4">PLAUS21</strain>
    </source>
</reference>
<evidence type="ECO:0000259" key="3">
    <source>
        <dbReference type="Pfam" id="PF13359"/>
    </source>
</evidence>
<dbReference type="Proteomes" id="UP001210925">
    <property type="component" value="Unassembled WGS sequence"/>
</dbReference>
<sequence length="256" mass="29794">MTSDMTEEIELFTGVKFSERITRAHFGCGILVISKLLEITKHNVPLKYLLWTLYFLKHNPGNYGSKIPTNYQTWLPKVRAVLHELNNSLPEFSLNRGSKSLRKRTSIIGVVDVTRTKIPKPSIEPWTYYSMKDKFHALKTEVVISLEPPYKILWINTGYRGSVADITIARDQLLPNLTNNQKLLADLGYLGEPGKLETPYKGGRHMLSREEKRYNYHHVMKRQTIERANSRLKIFKIVKEWNRKDYEFHSLCVSVV</sequence>
<keyword evidence="5" id="KW-1185">Reference proteome</keyword>
<protein>
    <recommendedName>
        <fullName evidence="3">DDE Tnp4 domain-containing protein</fullName>
    </recommendedName>
</protein>
<gene>
    <name evidence="4" type="ORF">HK103_003699</name>
</gene>
<evidence type="ECO:0000313" key="5">
    <source>
        <dbReference type="Proteomes" id="UP001210925"/>
    </source>
</evidence>
<feature type="non-terminal residue" evidence="4">
    <location>
        <position position="1"/>
    </location>
</feature>
<dbReference type="InterPro" id="IPR027806">
    <property type="entry name" value="HARBI1_dom"/>
</dbReference>
<dbReference type="EMBL" id="JADGKB010000283">
    <property type="protein sequence ID" value="KAJ3250270.1"/>
    <property type="molecule type" value="Genomic_DNA"/>
</dbReference>
<proteinExistence type="predicted"/>
<dbReference type="AlphaFoldDB" id="A0AAD5UC01"/>
<feature type="domain" description="DDE Tnp4" evidence="3">
    <location>
        <begin position="111"/>
        <end position="246"/>
    </location>
</feature>
<accession>A0AAD5UC01</accession>
<comment type="cofactor">
    <cofactor evidence="1">
        <name>a divalent metal cation</name>
        <dbReference type="ChEBI" id="CHEBI:60240"/>
    </cofactor>
</comment>
<organism evidence="4 5">
    <name type="scientific">Boothiomyces macroporosus</name>
    <dbReference type="NCBI Taxonomy" id="261099"/>
    <lineage>
        <taxon>Eukaryota</taxon>
        <taxon>Fungi</taxon>
        <taxon>Fungi incertae sedis</taxon>
        <taxon>Chytridiomycota</taxon>
        <taxon>Chytridiomycota incertae sedis</taxon>
        <taxon>Chytridiomycetes</taxon>
        <taxon>Rhizophydiales</taxon>
        <taxon>Terramycetaceae</taxon>
        <taxon>Boothiomyces</taxon>
    </lineage>
</organism>
<name>A0AAD5UC01_9FUNG</name>
<comment type="caution">
    <text evidence="4">The sequence shown here is derived from an EMBL/GenBank/DDBJ whole genome shotgun (WGS) entry which is preliminary data.</text>
</comment>
<evidence type="ECO:0000256" key="1">
    <source>
        <dbReference type="ARBA" id="ARBA00001968"/>
    </source>
</evidence>
<dbReference type="GO" id="GO:0046872">
    <property type="term" value="F:metal ion binding"/>
    <property type="evidence" value="ECO:0007669"/>
    <property type="project" value="UniProtKB-KW"/>
</dbReference>
<keyword evidence="2" id="KW-0479">Metal-binding</keyword>
<dbReference type="Pfam" id="PF13359">
    <property type="entry name" value="DDE_Tnp_4"/>
    <property type="match status" value="1"/>
</dbReference>
<evidence type="ECO:0000256" key="2">
    <source>
        <dbReference type="ARBA" id="ARBA00022723"/>
    </source>
</evidence>